<evidence type="ECO:0000313" key="2">
    <source>
        <dbReference type="Proteomes" id="UP000288071"/>
    </source>
</evidence>
<keyword evidence="2" id="KW-1185">Reference proteome</keyword>
<dbReference type="AlphaFoldDB" id="A0A3S4MFE3"/>
<gene>
    <name evidence="1" type="ORF">EOW66_15165</name>
</gene>
<comment type="caution">
    <text evidence="1">The sequence shown here is derived from an EMBL/GenBank/DDBJ whole genome shotgun (WGS) entry which is preliminary data.</text>
</comment>
<dbReference type="Proteomes" id="UP000288071">
    <property type="component" value="Unassembled WGS sequence"/>
</dbReference>
<reference evidence="1" key="2">
    <citation type="submission" date="2019-01" db="EMBL/GenBank/DDBJ databases">
        <authorList>
            <person name="Li Y."/>
        </authorList>
    </citation>
    <scope>NUCLEOTIDE SEQUENCE [LARGE SCALE GENOMIC DNA]</scope>
    <source>
        <strain evidence="1">CGMCC 1.12963</strain>
    </source>
</reference>
<evidence type="ECO:0000313" key="1">
    <source>
        <dbReference type="EMBL" id="RWR50341.1"/>
    </source>
</evidence>
<protein>
    <submittedName>
        <fullName evidence="1">Uncharacterized protein</fullName>
    </submittedName>
</protein>
<accession>A0A3S4MFE3</accession>
<reference evidence="1" key="1">
    <citation type="submission" date="2019-01" db="EMBL/GenBank/DDBJ databases">
        <title>Sinorhodobacter populi sp. nov. isolated from the symptomatic bark tissue of Populus euramericana canker.</title>
        <authorList>
            <person name="Xu G."/>
        </authorList>
    </citation>
    <scope>NUCLEOTIDE SEQUENCE [LARGE SCALE GENOMIC DNA]</scope>
    <source>
        <strain evidence="1">CGMCC 1.12963</strain>
    </source>
</reference>
<name>A0A3S4MFE3_9RHOB</name>
<dbReference type="EMBL" id="SAVA01000009">
    <property type="protein sequence ID" value="RWR50341.1"/>
    <property type="molecule type" value="Genomic_DNA"/>
</dbReference>
<organism evidence="1 2">
    <name type="scientific">Paenirhodobacter huangdaonensis</name>
    <dbReference type="NCBI Taxonomy" id="2501515"/>
    <lineage>
        <taxon>Bacteria</taxon>
        <taxon>Pseudomonadati</taxon>
        <taxon>Pseudomonadota</taxon>
        <taxon>Alphaproteobacteria</taxon>
        <taxon>Rhodobacterales</taxon>
        <taxon>Rhodobacter group</taxon>
        <taxon>Paenirhodobacter</taxon>
    </lineage>
</organism>
<dbReference type="RefSeq" id="WP_128157143.1">
    <property type="nucleotide sequence ID" value="NZ_JBHSOM010000008.1"/>
</dbReference>
<sequence length="421" mass="42167">MPCIVSGPVRAINGAILPGTTVVVERRGVYGQDGAMVLPARQGAIVGADGTLSVELYPGPYIGLVRLGRELWEFRLSVPEAARAALADCLDQMPVLTPLLVVQTREAAAAATGAAQMAKADAVATAQDREAVNATAARVATDTASAAASAAAADASARAAETAAGVAAAKAVAAAADALAAAQDREAVDAAAARVATDTASAAASASAADASAQSAETAAGIARSPAASLYGACGGSANAITVTTGLSGIAIGTEIRFRAIAANTGPATLTVDGTGAIPCRTITGAVLPAGYIRTTVDTVARYDGTYWVLGREIERGSNGAGEYERRADGAQICTYSAVGAAGPIMTAEGAIWRSTEYSWTFPASFTATGNLAVNGSLRTGAAAWNKVRVTGISSASVMLFAANSNVNNFTVDFNAIGRWY</sequence>
<proteinExistence type="predicted"/>